<organism evidence="1 2">
    <name type="scientific">Ophiophagus hannah</name>
    <name type="common">King cobra</name>
    <name type="synonym">Naja hannah</name>
    <dbReference type="NCBI Taxonomy" id="8665"/>
    <lineage>
        <taxon>Eukaryota</taxon>
        <taxon>Metazoa</taxon>
        <taxon>Chordata</taxon>
        <taxon>Craniata</taxon>
        <taxon>Vertebrata</taxon>
        <taxon>Euteleostomi</taxon>
        <taxon>Lepidosauria</taxon>
        <taxon>Squamata</taxon>
        <taxon>Bifurcata</taxon>
        <taxon>Unidentata</taxon>
        <taxon>Episquamata</taxon>
        <taxon>Toxicofera</taxon>
        <taxon>Serpentes</taxon>
        <taxon>Colubroidea</taxon>
        <taxon>Elapidae</taxon>
        <taxon>Elapinae</taxon>
        <taxon>Ophiophagus</taxon>
    </lineage>
</organism>
<comment type="caution">
    <text evidence="1">The sequence shown here is derived from an EMBL/GenBank/DDBJ whole genome shotgun (WGS) entry which is preliminary data.</text>
</comment>
<evidence type="ECO:0000313" key="2">
    <source>
        <dbReference type="Proteomes" id="UP000018936"/>
    </source>
</evidence>
<protein>
    <submittedName>
        <fullName evidence="1">Uncharacterized protein</fullName>
    </submittedName>
</protein>
<name>V8N4F4_OPHHA</name>
<feature type="non-terminal residue" evidence="1">
    <location>
        <position position="1"/>
    </location>
</feature>
<dbReference type="OrthoDB" id="5984008at2759"/>
<dbReference type="AlphaFoldDB" id="V8N4F4"/>
<dbReference type="EMBL" id="AZIM01012574">
    <property type="protein sequence ID" value="ETE56786.1"/>
    <property type="molecule type" value="Genomic_DNA"/>
</dbReference>
<accession>V8N4F4</accession>
<evidence type="ECO:0000313" key="1">
    <source>
        <dbReference type="EMBL" id="ETE56786.1"/>
    </source>
</evidence>
<gene>
    <name evidence="1" type="ORF">L345_17502</name>
</gene>
<keyword evidence="2" id="KW-1185">Reference proteome</keyword>
<proteinExistence type="predicted"/>
<reference evidence="1 2" key="1">
    <citation type="journal article" date="2013" name="Proc. Natl. Acad. Sci. U.S.A.">
        <title>The king cobra genome reveals dynamic gene evolution and adaptation in the snake venom system.</title>
        <authorList>
            <person name="Vonk F.J."/>
            <person name="Casewell N.R."/>
            <person name="Henkel C.V."/>
            <person name="Heimberg A.M."/>
            <person name="Jansen H.J."/>
            <person name="McCleary R.J."/>
            <person name="Kerkkamp H.M."/>
            <person name="Vos R.A."/>
            <person name="Guerreiro I."/>
            <person name="Calvete J.J."/>
            <person name="Wuster W."/>
            <person name="Woods A.E."/>
            <person name="Logan J.M."/>
            <person name="Harrison R.A."/>
            <person name="Castoe T.A."/>
            <person name="de Koning A.P."/>
            <person name="Pollock D.D."/>
            <person name="Yandell M."/>
            <person name="Calderon D."/>
            <person name="Renjifo C."/>
            <person name="Currier R.B."/>
            <person name="Salgado D."/>
            <person name="Pla D."/>
            <person name="Sanz L."/>
            <person name="Hyder A.S."/>
            <person name="Ribeiro J.M."/>
            <person name="Arntzen J.W."/>
            <person name="van den Thillart G.E."/>
            <person name="Boetzer M."/>
            <person name="Pirovano W."/>
            <person name="Dirks R.P."/>
            <person name="Spaink H.P."/>
            <person name="Duboule D."/>
            <person name="McGlinn E."/>
            <person name="Kini R.M."/>
            <person name="Richardson M.K."/>
        </authorList>
    </citation>
    <scope>NUCLEOTIDE SEQUENCE</scope>
    <source>
        <tissue evidence="1">Blood</tissue>
    </source>
</reference>
<sequence>KFGEAAFQCSYSIPLLSKKVLKRCLEKETWETPSQDLVERILSEDGSSISTAIQVVAWVLHAAFSSQRSQRRMRAGDHQAPPIIQPW</sequence>
<dbReference type="Proteomes" id="UP000018936">
    <property type="component" value="Unassembled WGS sequence"/>
</dbReference>
<feature type="non-terminal residue" evidence="1">
    <location>
        <position position="87"/>
    </location>
</feature>